<dbReference type="RefSeq" id="WP_068646768.1">
    <property type="nucleotide sequence ID" value="NZ_CP043611.1"/>
</dbReference>
<dbReference type="Proteomes" id="UP000077355">
    <property type="component" value="Unassembled WGS sequence"/>
</dbReference>
<feature type="region of interest" description="Disordered" evidence="1">
    <location>
        <begin position="182"/>
        <end position="201"/>
    </location>
</feature>
<gene>
    <name evidence="3" type="ORF">PBAT_03910</name>
</gene>
<accession>A0A168QPE0</accession>
<protein>
    <recommendedName>
        <fullName evidence="2">PepSY domain-containing protein</fullName>
    </recommendedName>
</protein>
<dbReference type="Gene3D" id="3.10.450.40">
    <property type="match status" value="2"/>
</dbReference>
<dbReference type="InterPro" id="IPR025711">
    <property type="entry name" value="PepSY"/>
</dbReference>
<evidence type="ECO:0000259" key="2">
    <source>
        <dbReference type="Pfam" id="PF03413"/>
    </source>
</evidence>
<dbReference type="Pfam" id="PF03413">
    <property type="entry name" value="PepSY"/>
    <property type="match status" value="2"/>
</dbReference>
<sequence>MKMKQKIGAGALLAIIAIGGVYGVGSVQAANSSTSNSTQKQVIGVELAEQKALALAKGQVESIELKKKNTQVYYKVEIDQGQKEIDVLIEAYTGKSLGVRSDNDDDDEDDYKYTNDTSTAIDSMIGASKASAIAVNHLKGTFIEVDLDRDDGRLVYEVELKIDGGTAEVKVDAKTAKIVSVDKDFDNDDDDDDQDDNHNDD</sequence>
<organism evidence="3 4">
    <name type="scientific">Paenibacillus antarcticus</name>
    <dbReference type="NCBI Taxonomy" id="253703"/>
    <lineage>
        <taxon>Bacteria</taxon>
        <taxon>Bacillati</taxon>
        <taxon>Bacillota</taxon>
        <taxon>Bacilli</taxon>
        <taxon>Bacillales</taxon>
        <taxon>Paenibacillaceae</taxon>
        <taxon>Paenibacillus</taxon>
    </lineage>
</organism>
<name>A0A168QPE0_9BACL</name>
<keyword evidence="4" id="KW-1185">Reference proteome</keyword>
<dbReference type="EMBL" id="LVJI01000002">
    <property type="protein sequence ID" value="OAB48028.1"/>
    <property type="molecule type" value="Genomic_DNA"/>
</dbReference>
<dbReference type="OrthoDB" id="5361545at2"/>
<proteinExistence type="predicted"/>
<feature type="domain" description="PepSY" evidence="2">
    <location>
        <begin position="43"/>
        <end position="99"/>
    </location>
</feature>
<dbReference type="AlphaFoldDB" id="A0A168QPE0"/>
<comment type="caution">
    <text evidence="3">The sequence shown here is derived from an EMBL/GenBank/DDBJ whole genome shotgun (WGS) entry which is preliminary data.</text>
</comment>
<evidence type="ECO:0000313" key="4">
    <source>
        <dbReference type="Proteomes" id="UP000077355"/>
    </source>
</evidence>
<reference evidence="3 4" key="1">
    <citation type="submission" date="2016-03" db="EMBL/GenBank/DDBJ databases">
        <title>Draft genome sequence of Paenibacillus antarcticus CECT 5836.</title>
        <authorList>
            <person name="Shin S.-K."/>
            <person name="Yi H."/>
        </authorList>
    </citation>
    <scope>NUCLEOTIDE SEQUENCE [LARGE SCALE GENOMIC DNA]</scope>
    <source>
        <strain evidence="3 4">CECT 5836</strain>
    </source>
</reference>
<evidence type="ECO:0000313" key="3">
    <source>
        <dbReference type="EMBL" id="OAB48028.1"/>
    </source>
</evidence>
<feature type="domain" description="PepSY" evidence="2">
    <location>
        <begin position="125"/>
        <end position="181"/>
    </location>
</feature>
<feature type="compositionally biased region" description="Acidic residues" evidence="1">
    <location>
        <begin position="185"/>
        <end position="195"/>
    </location>
</feature>
<evidence type="ECO:0000256" key="1">
    <source>
        <dbReference type="SAM" id="MobiDB-lite"/>
    </source>
</evidence>